<dbReference type="EMBL" id="CP008743">
    <property type="protein sequence ID" value="ARN85125.1"/>
    <property type="molecule type" value="Genomic_DNA"/>
</dbReference>
<protein>
    <recommendedName>
        <fullName evidence="4">Prenyltransferase</fullName>
    </recommendedName>
</protein>
<dbReference type="SUPFAM" id="SSF56784">
    <property type="entry name" value="HAD-like"/>
    <property type="match status" value="1"/>
</dbReference>
<dbReference type="InterPro" id="IPR023214">
    <property type="entry name" value="HAD_sf"/>
</dbReference>
<accession>A0A1W6N5H9</accession>
<dbReference type="InterPro" id="IPR036412">
    <property type="entry name" value="HAD-like_sf"/>
</dbReference>
<dbReference type="Gene3D" id="3.40.50.1000">
    <property type="entry name" value="HAD superfamily/HAD-like"/>
    <property type="match status" value="1"/>
</dbReference>
<dbReference type="STRING" id="1414854.GQ61_07330"/>
<evidence type="ECO:0000313" key="3">
    <source>
        <dbReference type="Proteomes" id="UP000237351"/>
    </source>
</evidence>
<name>A0A1W6N5H9_9PROT</name>
<dbReference type="Proteomes" id="UP000237351">
    <property type="component" value="Chromosome"/>
</dbReference>
<keyword evidence="1" id="KW-0812">Transmembrane</keyword>
<evidence type="ECO:0000256" key="1">
    <source>
        <dbReference type="SAM" id="Phobius"/>
    </source>
</evidence>
<reference evidence="2 3" key="1">
    <citation type="submission" date="2014-06" db="EMBL/GenBank/DDBJ databases">
        <title>The genome of the endonuclear symbiont Nucleicultrix amoebiphila.</title>
        <authorList>
            <person name="Schulz F."/>
            <person name="Horn M."/>
        </authorList>
    </citation>
    <scope>NUCLEOTIDE SEQUENCE [LARGE SCALE GENOMIC DNA]</scope>
    <source>
        <strain evidence="2 3">FS5</strain>
    </source>
</reference>
<dbReference type="AlphaFoldDB" id="A0A1W6N5H9"/>
<organism evidence="2 3">
    <name type="scientific">Candidatus Nucleicultrix amoebiphila FS5</name>
    <dbReference type="NCBI Taxonomy" id="1414854"/>
    <lineage>
        <taxon>Bacteria</taxon>
        <taxon>Pseudomonadati</taxon>
        <taxon>Pseudomonadota</taxon>
        <taxon>Alphaproteobacteria</taxon>
        <taxon>Holosporales</taxon>
        <taxon>Candidatus Nucleicultricaceae</taxon>
        <taxon>Candidatus Nucleicultrix</taxon>
    </lineage>
</organism>
<dbReference type="KEGG" id="naf:GQ61_07330"/>
<dbReference type="OrthoDB" id="9803632at2"/>
<sequence>MAQKKLPLCVDLDGTLIRTDVVQESLVLLLKEKPWVLFLLVFWLLKGRAYLKKRLAEFVTLNIPSLPVNQEFFHYLKQQKAQHPLYLVTASDIKPSTMIAAHFKIFDDVIASDGIINLRSENKAKALQERFGSKGFIYAGNSRHDLPVWAAAAEALAVNTPHGVLEKLKTLNIKTTVFDPHKDFWRLLLKTFHFREWAFNLLIFVPFFLQAHSHDLGLFLLGYLALTALVTELDILKDLLTLEESRKNSIHQQTPLAKGDLLIATGIRTFLGLFLIHSFLLISLPVLFSFVQVLYGLIFTLHALYLKQNLWSKSLGVILLWGIRLCAGYALLSGFLFE</sequence>
<evidence type="ECO:0008006" key="4">
    <source>
        <dbReference type="Google" id="ProtNLM"/>
    </source>
</evidence>
<keyword evidence="1" id="KW-1133">Transmembrane helix</keyword>
<feature type="transmembrane region" description="Helical" evidence="1">
    <location>
        <begin position="318"/>
        <end position="337"/>
    </location>
</feature>
<keyword evidence="3" id="KW-1185">Reference proteome</keyword>
<dbReference type="RefSeq" id="WP_085784661.1">
    <property type="nucleotide sequence ID" value="NZ_CP008743.1"/>
</dbReference>
<keyword evidence="1" id="KW-0472">Membrane</keyword>
<proteinExistence type="predicted"/>
<gene>
    <name evidence="2" type="ORF">GQ61_07330</name>
</gene>
<evidence type="ECO:0000313" key="2">
    <source>
        <dbReference type="EMBL" id="ARN85125.1"/>
    </source>
</evidence>